<evidence type="ECO:0000256" key="1">
    <source>
        <dbReference type="ARBA" id="ARBA00022679"/>
    </source>
</evidence>
<dbReference type="InterPro" id="IPR050832">
    <property type="entry name" value="Bact_Acetyltransf"/>
</dbReference>
<dbReference type="STRING" id="485917.Phep_2432"/>
<dbReference type="PROSITE" id="PS51186">
    <property type="entry name" value="GNAT"/>
    <property type="match status" value="1"/>
</dbReference>
<dbReference type="Proteomes" id="UP000000852">
    <property type="component" value="Chromosome"/>
</dbReference>
<feature type="domain" description="N-acetyltransferase" evidence="3">
    <location>
        <begin position="1"/>
        <end position="185"/>
    </location>
</feature>
<dbReference type="Gene3D" id="3.40.630.30">
    <property type="match status" value="1"/>
</dbReference>
<proteinExistence type="predicted"/>
<name>C6XZE0_PEDHD</name>
<dbReference type="KEGG" id="phe:Phep_2432"/>
<keyword evidence="1 4" id="KW-0808">Transferase</keyword>
<organism evidence="4 5">
    <name type="scientific">Pedobacter heparinus (strain ATCC 13125 / DSM 2366 / CIP 104194 / JCM 7457 / NBRC 12017 / NCIMB 9290 / NRRL B-14731 / HIM 762-3)</name>
    <dbReference type="NCBI Taxonomy" id="485917"/>
    <lineage>
        <taxon>Bacteria</taxon>
        <taxon>Pseudomonadati</taxon>
        <taxon>Bacteroidota</taxon>
        <taxon>Sphingobacteriia</taxon>
        <taxon>Sphingobacteriales</taxon>
        <taxon>Sphingobacteriaceae</taxon>
        <taxon>Pedobacter</taxon>
    </lineage>
</organism>
<sequence length="186" mass="20325">MIRQAKPDDAAAIASLIILAMDSLAAKFVAGKDPEEAVPLFERFAALPANQYSYENTLVYEDGAGVSGIISAYDGADLELLRAPFLAYISHKYGFREHIEHETQAGEYYIDCVSVAPGKQGKGIGKELIRALIAHALSINKPLVGLLVSKENPKAEKLYASLGFQTVNEKEFMGGNYLHMQYKTLV</sequence>
<dbReference type="OrthoDB" id="5319888at2"/>
<dbReference type="SUPFAM" id="SSF55729">
    <property type="entry name" value="Acyl-CoA N-acyltransferases (Nat)"/>
    <property type="match status" value="1"/>
</dbReference>
<keyword evidence="5" id="KW-1185">Reference proteome</keyword>
<evidence type="ECO:0000259" key="3">
    <source>
        <dbReference type="PROSITE" id="PS51186"/>
    </source>
</evidence>
<dbReference type="HOGENOM" id="CLU_087235_2_0_10"/>
<dbReference type="RefSeq" id="WP_015808248.1">
    <property type="nucleotide sequence ID" value="NC_013061.1"/>
</dbReference>
<protein>
    <submittedName>
        <fullName evidence="4">GCN5-related N-acetyltransferase</fullName>
    </submittedName>
</protein>
<accession>C6XZE0</accession>
<dbReference type="InterPro" id="IPR000182">
    <property type="entry name" value="GNAT_dom"/>
</dbReference>
<dbReference type="AlphaFoldDB" id="C6XZE0"/>
<keyword evidence="2" id="KW-0012">Acyltransferase</keyword>
<dbReference type="eggNOG" id="COG0456">
    <property type="taxonomic scope" value="Bacteria"/>
</dbReference>
<evidence type="ECO:0000313" key="4">
    <source>
        <dbReference type="EMBL" id="ACU04636.1"/>
    </source>
</evidence>
<dbReference type="Pfam" id="PF00583">
    <property type="entry name" value="Acetyltransf_1"/>
    <property type="match status" value="1"/>
</dbReference>
<reference evidence="4 5" key="1">
    <citation type="journal article" date="2009" name="Stand. Genomic Sci.">
        <title>Complete genome sequence of Pedobacter heparinus type strain (HIM 762-3).</title>
        <authorList>
            <person name="Han C."/>
            <person name="Spring S."/>
            <person name="Lapidus A."/>
            <person name="Del Rio T.G."/>
            <person name="Tice H."/>
            <person name="Copeland A."/>
            <person name="Cheng J.F."/>
            <person name="Lucas S."/>
            <person name="Chen F."/>
            <person name="Nolan M."/>
            <person name="Bruce D."/>
            <person name="Goodwin L."/>
            <person name="Pitluck S."/>
            <person name="Ivanova N."/>
            <person name="Mavromatis K."/>
            <person name="Mikhailova N."/>
            <person name="Pati A."/>
            <person name="Chen A."/>
            <person name="Palaniappan K."/>
            <person name="Land M."/>
            <person name="Hauser L."/>
            <person name="Chang Y.J."/>
            <person name="Jeffries C.C."/>
            <person name="Saunders E."/>
            <person name="Chertkov O."/>
            <person name="Brettin T."/>
            <person name="Goker M."/>
            <person name="Rohde M."/>
            <person name="Bristow J."/>
            <person name="Eisen J.A."/>
            <person name="Markowitz V."/>
            <person name="Hugenholtz P."/>
            <person name="Kyrpides N.C."/>
            <person name="Klenk H.P."/>
            <person name="Detter J.C."/>
        </authorList>
    </citation>
    <scope>NUCLEOTIDE SEQUENCE [LARGE SCALE GENOMIC DNA]</scope>
    <source>
        <strain evidence="5">ATCC 13125 / DSM 2366 / CIP 104194 / JCM 7457 / NBRC 12017 / NCIMB 9290 / NRRL B-14731 / HIM 762-3</strain>
    </source>
</reference>
<gene>
    <name evidence="4" type="ordered locus">Phep_2432</name>
</gene>
<dbReference type="PANTHER" id="PTHR43877">
    <property type="entry name" value="AMINOALKYLPHOSPHONATE N-ACETYLTRANSFERASE-RELATED-RELATED"/>
    <property type="match status" value="1"/>
</dbReference>
<dbReference type="InterPro" id="IPR016181">
    <property type="entry name" value="Acyl_CoA_acyltransferase"/>
</dbReference>
<evidence type="ECO:0000313" key="5">
    <source>
        <dbReference type="Proteomes" id="UP000000852"/>
    </source>
</evidence>
<dbReference type="CDD" id="cd04301">
    <property type="entry name" value="NAT_SF"/>
    <property type="match status" value="1"/>
</dbReference>
<dbReference type="GO" id="GO:0016747">
    <property type="term" value="F:acyltransferase activity, transferring groups other than amino-acyl groups"/>
    <property type="evidence" value="ECO:0007669"/>
    <property type="project" value="InterPro"/>
</dbReference>
<dbReference type="EMBL" id="CP001681">
    <property type="protein sequence ID" value="ACU04636.1"/>
    <property type="molecule type" value="Genomic_DNA"/>
</dbReference>
<evidence type="ECO:0000256" key="2">
    <source>
        <dbReference type="ARBA" id="ARBA00023315"/>
    </source>
</evidence>